<accession>A0AAE1K6E4</accession>
<reference evidence="1" key="1">
    <citation type="submission" date="2023-10" db="EMBL/GenBank/DDBJ databases">
        <title>Genome assemblies of two species of porcelain crab, Petrolisthes cinctipes and Petrolisthes manimaculis (Anomura: Porcellanidae).</title>
        <authorList>
            <person name="Angst P."/>
        </authorList>
    </citation>
    <scope>NUCLEOTIDE SEQUENCE</scope>
    <source>
        <strain evidence="1">PB745_01</strain>
        <tissue evidence="1">Gill</tissue>
    </source>
</reference>
<dbReference type="Proteomes" id="UP001286313">
    <property type="component" value="Unassembled WGS sequence"/>
</dbReference>
<gene>
    <name evidence="1" type="ORF">Pcinc_030144</name>
</gene>
<proteinExistence type="predicted"/>
<comment type="caution">
    <text evidence="1">The sequence shown here is derived from an EMBL/GenBank/DDBJ whole genome shotgun (WGS) entry which is preliminary data.</text>
</comment>
<protein>
    <submittedName>
        <fullName evidence="1">Uncharacterized protein</fullName>
    </submittedName>
</protein>
<keyword evidence="2" id="KW-1185">Reference proteome</keyword>
<organism evidence="1 2">
    <name type="scientific">Petrolisthes cinctipes</name>
    <name type="common">Flat porcelain crab</name>
    <dbReference type="NCBI Taxonomy" id="88211"/>
    <lineage>
        <taxon>Eukaryota</taxon>
        <taxon>Metazoa</taxon>
        <taxon>Ecdysozoa</taxon>
        <taxon>Arthropoda</taxon>
        <taxon>Crustacea</taxon>
        <taxon>Multicrustacea</taxon>
        <taxon>Malacostraca</taxon>
        <taxon>Eumalacostraca</taxon>
        <taxon>Eucarida</taxon>
        <taxon>Decapoda</taxon>
        <taxon>Pleocyemata</taxon>
        <taxon>Anomura</taxon>
        <taxon>Galatheoidea</taxon>
        <taxon>Porcellanidae</taxon>
        <taxon>Petrolisthes</taxon>
    </lineage>
</organism>
<name>A0AAE1K6E4_PETCI</name>
<dbReference type="AlphaFoldDB" id="A0AAE1K6E4"/>
<evidence type="ECO:0000313" key="2">
    <source>
        <dbReference type="Proteomes" id="UP001286313"/>
    </source>
</evidence>
<dbReference type="EMBL" id="JAWQEG010003858">
    <property type="protein sequence ID" value="KAK3864143.1"/>
    <property type="molecule type" value="Genomic_DNA"/>
</dbReference>
<sequence>MKKLYQSTGEGLDDRGWMTRAWTTWQNPTKQGPDRWLLNLRTLQYSRCDIRREIPAGFLDIWRYMTLLLRRPILILDILSMSSGLIVA</sequence>
<evidence type="ECO:0000313" key="1">
    <source>
        <dbReference type="EMBL" id="KAK3864143.1"/>
    </source>
</evidence>